<evidence type="ECO:0000313" key="2">
    <source>
        <dbReference type="EMBL" id="HIX54662.1"/>
    </source>
</evidence>
<proteinExistence type="predicted"/>
<sequence length="330" mass="37079">MKIKLCGLCILALCLFAACKKQKNDDFEPTEKQELFKVAFQLTGFTETNRPFKKLASTTGDPGNPEEASINQIVYVLLNESKTPIDTFKRAVKPSENQLNLELEKGNYTLRAIGFDNRAPNGNVDVSYLSGSTVYFTFQAQYIDGLDTRNLGEVFTLEQDLQIEKDTTYSELNLNRFSVRLEVNVEDEIPEGISYIDLSVNSSSNLYMAAPDNSAVWAITRPNMMPTFVSRKIPVQESIGLSDVMFAANYLLAGQNYGATEEVLTNVQLKAYDLDKKLVLTKELKDVKFIPNHITRLSGKLFDELDSDKGVTIPINIIEDYDSEIINVEF</sequence>
<feature type="chain" id="PRO_5038579700" evidence="1">
    <location>
        <begin position="18"/>
        <end position="330"/>
    </location>
</feature>
<gene>
    <name evidence="2" type="ORF">H9853_06525</name>
</gene>
<reference evidence="2" key="1">
    <citation type="journal article" date="2021" name="PeerJ">
        <title>Extensive microbial diversity within the chicken gut microbiome revealed by metagenomics and culture.</title>
        <authorList>
            <person name="Gilroy R."/>
            <person name="Ravi A."/>
            <person name="Getino M."/>
            <person name="Pursley I."/>
            <person name="Horton D.L."/>
            <person name="Alikhan N.F."/>
            <person name="Baker D."/>
            <person name="Gharbi K."/>
            <person name="Hall N."/>
            <person name="Watson M."/>
            <person name="Adriaenssens E.M."/>
            <person name="Foster-Nyarko E."/>
            <person name="Jarju S."/>
            <person name="Secka A."/>
            <person name="Antonio M."/>
            <person name="Oren A."/>
            <person name="Chaudhuri R.R."/>
            <person name="La Ragione R."/>
            <person name="Hildebrand F."/>
            <person name="Pallen M.J."/>
        </authorList>
    </citation>
    <scope>NUCLEOTIDE SEQUENCE</scope>
    <source>
        <strain evidence="2">1719</strain>
    </source>
</reference>
<protein>
    <submittedName>
        <fullName evidence="2">Uncharacterized protein</fullName>
    </submittedName>
</protein>
<dbReference type="AlphaFoldDB" id="A0A9D1WAB1"/>
<feature type="signal peptide" evidence="1">
    <location>
        <begin position="1"/>
        <end position="17"/>
    </location>
</feature>
<comment type="caution">
    <text evidence="2">The sequence shown here is derived from an EMBL/GenBank/DDBJ whole genome shotgun (WGS) entry which is preliminary data.</text>
</comment>
<evidence type="ECO:0000313" key="3">
    <source>
        <dbReference type="Proteomes" id="UP000824156"/>
    </source>
</evidence>
<evidence type="ECO:0000256" key="1">
    <source>
        <dbReference type="SAM" id="SignalP"/>
    </source>
</evidence>
<dbReference type="PROSITE" id="PS51257">
    <property type="entry name" value="PROKAR_LIPOPROTEIN"/>
    <property type="match status" value="1"/>
</dbReference>
<reference evidence="2" key="2">
    <citation type="submission" date="2021-04" db="EMBL/GenBank/DDBJ databases">
        <authorList>
            <person name="Gilroy R."/>
        </authorList>
    </citation>
    <scope>NUCLEOTIDE SEQUENCE</scope>
    <source>
        <strain evidence="2">1719</strain>
    </source>
</reference>
<dbReference type="Proteomes" id="UP000824156">
    <property type="component" value="Unassembled WGS sequence"/>
</dbReference>
<organism evidence="2 3">
    <name type="scientific">Candidatus Sphingobacterium stercoripullorum</name>
    <dbReference type="NCBI Taxonomy" id="2838759"/>
    <lineage>
        <taxon>Bacteria</taxon>
        <taxon>Pseudomonadati</taxon>
        <taxon>Bacteroidota</taxon>
        <taxon>Sphingobacteriia</taxon>
        <taxon>Sphingobacteriales</taxon>
        <taxon>Sphingobacteriaceae</taxon>
        <taxon>Sphingobacterium</taxon>
    </lineage>
</organism>
<accession>A0A9D1WAB1</accession>
<dbReference type="EMBL" id="DXEZ01000179">
    <property type="protein sequence ID" value="HIX54662.1"/>
    <property type="molecule type" value="Genomic_DNA"/>
</dbReference>
<name>A0A9D1WAB1_9SPHI</name>
<keyword evidence="1" id="KW-0732">Signal</keyword>